<dbReference type="EMBL" id="JAOPKB010000012">
    <property type="protein sequence ID" value="MCU4974615.1"/>
    <property type="molecule type" value="Genomic_DNA"/>
</dbReference>
<protein>
    <submittedName>
        <fullName evidence="2">Exonuclease</fullName>
    </submittedName>
</protein>
<name>A0ABT2QI50_9EURY</name>
<reference evidence="2 3" key="1">
    <citation type="submission" date="2022-09" db="EMBL/GenBank/DDBJ databases">
        <title>Enrichment on poylsaccharides allowed isolation of novel metabolic and taxonomic groups of Haloarchaea.</title>
        <authorList>
            <person name="Sorokin D.Y."/>
            <person name="Elcheninov A.G."/>
            <person name="Khizhniak T.V."/>
            <person name="Kolganova T.V."/>
            <person name="Kublanov I.V."/>
        </authorList>
    </citation>
    <scope>NUCLEOTIDE SEQUENCE [LARGE SCALE GENOMIC DNA]</scope>
    <source>
        <strain evidence="2 3">AArc-m2/3/4</strain>
    </source>
</reference>
<organism evidence="2 3">
    <name type="scientific">Natronoglomus mannanivorans</name>
    <dbReference type="NCBI Taxonomy" id="2979990"/>
    <lineage>
        <taxon>Archaea</taxon>
        <taxon>Methanobacteriati</taxon>
        <taxon>Methanobacteriota</taxon>
        <taxon>Stenosarchaea group</taxon>
        <taxon>Halobacteria</taxon>
        <taxon>Halobacteriales</taxon>
        <taxon>Natrialbaceae</taxon>
        <taxon>Natronoglomus</taxon>
    </lineage>
</organism>
<evidence type="ECO:0000313" key="2">
    <source>
        <dbReference type="EMBL" id="MCU4974615.1"/>
    </source>
</evidence>
<dbReference type="RefSeq" id="WP_338008643.1">
    <property type="nucleotide sequence ID" value="NZ_JAOPKB010000012.1"/>
</dbReference>
<dbReference type="GO" id="GO:0004527">
    <property type="term" value="F:exonuclease activity"/>
    <property type="evidence" value="ECO:0007669"/>
    <property type="project" value="UniProtKB-KW"/>
</dbReference>
<comment type="caution">
    <text evidence="2">The sequence shown here is derived from an EMBL/GenBank/DDBJ whole genome shotgun (WGS) entry which is preliminary data.</text>
</comment>
<dbReference type="Proteomes" id="UP001320972">
    <property type="component" value="Unassembled WGS sequence"/>
</dbReference>
<sequence>MSTTGRPADVESTAAAIESADFVRVIARADGDSLAASGVLARALDGRAIPFQVSVAATIGDRTTRATDGDDLTIVVGASDASTDQVRQLEASDRPASLLACDLVGELADANSDSDADADTDEGEGDDESERTAGSGSRPEPDPVLALAGAFAAGVEPGAGETEWLLESAIDRGLLARRPGIAVPTDDLADGLAYTTQCRGPWSGDLEATREILAELGLSKSQADAHSDAESTITDDDHRRLGSVVALDVVGDEDVSTRGATAIARLLRPYETSTERFATVGGYADVLEATARHAPGLGVALAMGHDVHESALDAWREHGRRAHAALDGASTGRYDGLFVVGVDDGPVETVARLAAAFRSPEPLVLAIGDGEAAVATIDARPLEGALEAVARDLSLGADYDVGRRRGYVRFDAADVDDATIISAVRETL</sequence>
<keyword evidence="2" id="KW-0269">Exonuclease</keyword>
<keyword evidence="3" id="KW-1185">Reference proteome</keyword>
<feature type="compositionally biased region" description="Acidic residues" evidence="1">
    <location>
        <begin position="112"/>
        <end position="129"/>
    </location>
</feature>
<evidence type="ECO:0000313" key="3">
    <source>
        <dbReference type="Proteomes" id="UP001320972"/>
    </source>
</evidence>
<accession>A0ABT2QI50</accession>
<keyword evidence="2" id="KW-0378">Hydrolase</keyword>
<evidence type="ECO:0000256" key="1">
    <source>
        <dbReference type="SAM" id="MobiDB-lite"/>
    </source>
</evidence>
<gene>
    <name evidence="2" type="ORF">OB955_17990</name>
</gene>
<feature type="region of interest" description="Disordered" evidence="1">
    <location>
        <begin position="110"/>
        <end position="143"/>
    </location>
</feature>
<proteinExistence type="predicted"/>
<keyword evidence="2" id="KW-0540">Nuclease</keyword>